<feature type="signal peptide" evidence="1">
    <location>
        <begin position="1"/>
        <end position="17"/>
    </location>
</feature>
<name>A0A1Y1II33_KLENI</name>
<accession>A0A1Y1II33</accession>
<proteinExistence type="predicted"/>
<feature type="chain" id="PRO_5013390565" description="DUF218 domain-containing protein" evidence="1">
    <location>
        <begin position="18"/>
        <end position="215"/>
    </location>
</feature>
<sequence length="215" mass="24420">MWLFVPALAVAVAGLRAWWRWNTTSMEAQSARDWDTPQAFLLLGGDREREALAACMFGKLLEQTPLCWPVYVSSAHEDILDVMTRWGVVPPQLIIDDRALDTVTNFTSLLGDFRRRKISHLWLVTSDYHMPRAHAVARILLAGHGVAHSCLSLPCSANADSKLVKSETRARIARDQLRAYLWLSTGFHGADFLRFTKPSRYRHHILRQSRGSLAR</sequence>
<dbReference type="OrthoDB" id="416758at2759"/>
<dbReference type="OMA" id="FHMRRAC"/>
<evidence type="ECO:0000313" key="4">
    <source>
        <dbReference type="Proteomes" id="UP000054558"/>
    </source>
</evidence>
<dbReference type="AlphaFoldDB" id="A0A1Y1II33"/>
<protein>
    <recommendedName>
        <fullName evidence="2">DUF218 domain-containing protein</fullName>
    </recommendedName>
</protein>
<dbReference type="Proteomes" id="UP000054558">
    <property type="component" value="Unassembled WGS sequence"/>
</dbReference>
<reference evidence="3 4" key="1">
    <citation type="journal article" date="2014" name="Nat. Commun.">
        <title>Klebsormidium flaccidum genome reveals primary factors for plant terrestrial adaptation.</title>
        <authorList>
            <person name="Hori K."/>
            <person name="Maruyama F."/>
            <person name="Fujisawa T."/>
            <person name="Togashi T."/>
            <person name="Yamamoto N."/>
            <person name="Seo M."/>
            <person name="Sato S."/>
            <person name="Yamada T."/>
            <person name="Mori H."/>
            <person name="Tajima N."/>
            <person name="Moriyama T."/>
            <person name="Ikeuchi M."/>
            <person name="Watanabe M."/>
            <person name="Wada H."/>
            <person name="Kobayashi K."/>
            <person name="Saito M."/>
            <person name="Masuda T."/>
            <person name="Sasaki-Sekimoto Y."/>
            <person name="Mashiguchi K."/>
            <person name="Awai K."/>
            <person name="Shimojima M."/>
            <person name="Masuda S."/>
            <person name="Iwai M."/>
            <person name="Nobusawa T."/>
            <person name="Narise T."/>
            <person name="Kondo S."/>
            <person name="Saito H."/>
            <person name="Sato R."/>
            <person name="Murakawa M."/>
            <person name="Ihara Y."/>
            <person name="Oshima-Yamada Y."/>
            <person name="Ohtaka K."/>
            <person name="Satoh M."/>
            <person name="Sonobe K."/>
            <person name="Ishii M."/>
            <person name="Ohtani R."/>
            <person name="Kanamori-Sato M."/>
            <person name="Honoki R."/>
            <person name="Miyazaki D."/>
            <person name="Mochizuki H."/>
            <person name="Umetsu J."/>
            <person name="Higashi K."/>
            <person name="Shibata D."/>
            <person name="Kamiya Y."/>
            <person name="Sato N."/>
            <person name="Nakamura Y."/>
            <person name="Tabata S."/>
            <person name="Ida S."/>
            <person name="Kurokawa K."/>
            <person name="Ohta H."/>
        </authorList>
    </citation>
    <scope>NUCLEOTIDE SEQUENCE [LARGE SCALE GENOMIC DNA]</scope>
    <source>
        <strain evidence="3 4">NIES-2285</strain>
    </source>
</reference>
<keyword evidence="1" id="KW-0732">Signal</keyword>
<evidence type="ECO:0000313" key="3">
    <source>
        <dbReference type="EMBL" id="GAQ90363.1"/>
    </source>
</evidence>
<dbReference type="InterPro" id="IPR003848">
    <property type="entry name" value="DUF218"/>
</dbReference>
<dbReference type="EMBL" id="DF237581">
    <property type="protein sequence ID" value="GAQ90363.1"/>
    <property type="molecule type" value="Genomic_DNA"/>
</dbReference>
<evidence type="ECO:0000259" key="2">
    <source>
        <dbReference type="Pfam" id="PF02698"/>
    </source>
</evidence>
<dbReference type="Pfam" id="PF02698">
    <property type="entry name" value="DUF218"/>
    <property type="match status" value="1"/>
</dbReference>
<organism evidence="3 4">
    <name type="scientific">Klebsormidium nitens</name>
    <name type="common">Green alga</name>
    <name type="synonym">Ulothrix nitens</name>
    <dbReference type="NCBI Taxonomy" id="105231"/>
    <lineage>
        <taxon>Eukaryota</taxon>
        <taxon>Viridiplantae</taxon>
        <taxon>Streptophyta</taxon>
        <taxon>Klebsormidiophyceae</taxon>
        <taxon>Klebsormidiales</taxon>
        <taxon>Klebsormidiaceae</taxon>
        <taxon>Klebsormidium</taxon>
    </lineage>
</organism>
<evidence type="ECO:0000256" key="1">
    <source>
        <dbReference type="SAM" id="SignalP"/>
    </source>
</evidence>
<keyword evidence="4" id="KW-1185">Reference proteome</keyword>
<feature type="domain" description="DUF218" evidence="2">
    <location>
        <begin position="77"/>
        <end position="145"/>
    </location>
</feature>
<gene>
    <name evidence="3" type="ORF">KFL_006320020</name>
</gene>